<protein>
    <submittedName>
        <fullName evidence="2">Class I SAM-dependent methyltransferase</fullName>
        <ecNumber evidence="2">2.1.1.222</ecNumber>
        <ecNumber evidence="2">2.1.1.64</ecNumber>
    </submittedName>
</protein>
<dbReference type="EMBL" id="JBJGEB010000014">
    <property type="protein sequence ID" value="MFK7642963.1"/>
    <property type="molecule type" value="Genomic_DNA"/>
</dbReference>
<dbReference type="SUPFAM" id="SSF53335">
    <property type="entry name" value="S-adenosyl-L-methionine-dependent methyltransferases"/>
    <property type="match status" value="1"/>
</dbReference>
<dbReference type="InterPro" id="IPR029063">
    <property type="entry name" value="SAM-dependent_MTases_sf"/>
</dbReference>
<dbReference type="GO" id="GO:0061542">
    <property type="term" value="F:3-demethylubiquinol 3-O-methyltransferase activity"/>
    <property type="evidence" value="ECO:0007669"/>
    <property type="project" value="UniProtKB-EC"/>
</dbReference>
<dbReference type="Pfam" id="PF13649">
    <property type="entry name" value="Methyltransf_25"/>
    <property type="match status" value="1"/>
</dbReference>
<proteinExistence type="predicted"/>
<gene>
    <name evidence="2" type="ORF">ACI43T_10800</name>
</gene>
<sequence>MNKWDQRYAVEEFIFGTEPHDFVRRVRPYLPAAGRALDLATGEGRNGVFLAQCGLSAEGVDSSPVAVAKAEKMAALKGVDFAVRVADITAMRMPPGHYAVISSVCCHFAEPVRSRLARGIVDALVSDGLFIGVFYHPEQAALEKGPKDPTVLADMAELQTAFRGLEWLIAEHRRTGEGGDARSTVCLLGRKTLSDGI</sequence>
<evidence type="ECO:0000313" key="3">
    <source>
        <dbReference type="Proteomes" id="UP001621964"/>
    </source>
</evidence>
<accession>A0ABW8Q7F8</accession>
<dbReference type="InterPro" id="IPR041698">
    <property type="entry name" value="Methyltransf_25"/>
</dbReference>
<dbReference type="RefSeq" id="WP_405387026.1">
    <property type="nucleotide sequence ID" value="NZ_JBJGEB010000014.1"/>
</dbReference>
<reference evidence="2 3" key="1">
    <citation type="submission" date="2024-11" db="EMBL/GenBank/DDBJ databases">
        <authorList>
            <person name="Mikucki A.G."/>
            <person name="Kahler C.M."/>
        </authorList>
    </citation>
    <scope>NUCLEOTIDE SEQUENCE [LARGE SCALE GENOMIC DNA]</scope>
    <source>
        <strain evidence="2 3">EXNM717</strain>
    </source>
</reference>
<dbReference type="GO" id="GO:0032259">
    <property type="term" value="P:methylation"/>
    <property type="evidence" value="ECO:0007669"/>
    <property type="project" value="UniProtKB-KW"/>
</dbReference>
<dbReference type="EC" id="2.1.1.222" evidence="2"/>
<keyword evidence="3" id="KW-1185">Reference proteome</keyword>
<dbReference type="CDD" id="cd02440">
    <property type="entry name" value="AdoMet_MTases"/>
    <property type="match status" value="1"/>
</dbReference>
<dbReference type="GO" id="GO:0102208">
    <property type="term" value="F:2-polyprenyl-6-hydroxyphenol methylase activity"/>
    <property type="evidence" value="ECO:0007669"/>
    <property type="project" value="UniProtKB-EC"/>
</dbReference>
<organism evidence="2 3">
    <name type="scientific">Neisseria oralis</name>
    <dbReference type="NCBI Taxonomy" id="1107316"/>
    <lineage>
        <taxon>Bacteria</taxon>
        <taxon>Pseudomonadati</taxon>
        <taxon>Pseudomonadota</taxon>
        <taxon>Betaproteobacteria</taxon>
        <taxon>Neisseriales</taxon>
        <taxon>Neisseriaceae</taxon>
        <taxon>Neisseria</taxon>
    </lineage>
</organism>
<dbReference type="Proteomes" id="UP001621964">
    <property type="component" value="Unassembled WGS sequence"/>
</dbReference>
<keyword evidence="2" id="KW-0489">Methyltransferase</keyword>
<dbReference type="EC" id="2.1.1.64" evidence="2"/>
<comment type="caution">
    <text evidence="2">The sequence shown here is derived from an EMBL/GenBank/DDBJ whole genome shotgun (WGS) entry which is preliminary data.</text>
</comment>
<name>A0ABW8Q7F8_9NEIS</name>
<evidence type="ECO:0000259" key="1">
    <source>
        <dbReference type="Pfam" id="PF13649"/>
    </source>
</evidence>
<feature type="domain" description="Methyltransferase" evidence="1">
    <location>
        <begin position="37"/>
        <end position="128"/>
    </location>
</feature>
<evidence type="ECO:0000313" key="2">
    <source>
        <dbReference type="EMBL" id="MFK7642963.1"/>
    </source>
</evidence>
<keyword evidence="2" id="KW-0808">Transferase</keyword>
<dbReference type="Gene3D" id="3.40.50.150">
    <property type="entry name" value="Vaccinia Virus protein VP39"/>
    <property type="match status" value="1"/>
</dbReference>